<dbReference type="GO" id="GO:0098887">
    <property type="term" value="P:neurotransmitter receptor transport, endosome to postsynaptic membrane"/>
    <property type="evidence" value="ECO:0007669"/>
    <property type="project" value="TreeGrafter"/>
</dbReference>
<dbReference type="Gene3D" id="2.30.42.10">
    <property type="match status" value="2"/>
</dbReference>
<dbReference type="SMART" id="SM00228">
    <property type="entry name" value="PDZ"/>
    <property type="match status" value="2"/>
</dbReference>
<feature type="compositionally biased region" description="Polar residues" evidence="4">
    <location>
        <begin position="146"/>
        <end position="155"/>
    </location>
</feature>
<evidence type="ECO:0000313" key="7">
    <source>
        <dbReference type="Proteomes" id="UP001461498"/>
    </source>
</evidence>
<organism evidence="6 7">
    <name type="scientific">Rhynocoris fuscipes</name>
    <dbReference type="NCBI Taxonomy" id="488301"/>
    <lineage>
        <taxon>Eukaryota</taxon>
        <taxon>Metazoa</taxon>
        <taxon>Ecdysozoa</taxon>
        <taxon>Arthropoda</taxon>
        <taxon>Hexapoda</taxon>
        <taxon>Insecta</taxon>
        <taxon>Pterygota</taxon>
        <taxon>Neoptera</taxon>
        <taxon>Paraneoptera</taxon>
        <taxon>Hemiptera</taxon>
        <taxon>Heteroptera</taxon>
        <taxon>Panheteroptera</taxon>
        <taxon>Cimicomorpha</taxon>
        <taxon>Reduviidae</taxon>
        <taxon>Harpactorinae</taxon>
        <taxon>Harpactorini</taxon>
        <taxon>Rhynocoris</taxon>
    </lineage>
</organism>
<dbReference type="AlphaFoldDB" id="A0AAW1CRQ6"/>
<dbReference type="SUPFAM" id="SSF50156">
    <property type="entry name" value="PDZ domain-like"/>
    <property type="match status" value="2"/>
</dbReference>
<dbReference type="PROSITE" id="PS50106">
    <property type="entry name" value="PDZ"/>
    <property type="match status" value="2"/>
</dbReference>
<evidence type="ECO:0000256" key="2">
    <source>
        <dbReference type="ARBA" id="ARBA00022490"/>
    </source>
</evidence>
<dbReference type="Pfam" id="PF13180">
    <property type="entry name" value="PDZ_2"/>
    <property type="match status" value="1"/>
</dbReference>
<dbReference type="Pfam" id="PF00595">
    <property type="entry name" value="PDZ"/>
    <property type="match status" value="1"/>
</dbReference>
<evidence type="ECO:0000256" key="1">
    <source>
        <dbReference type="ARBA" id="ARBA00004496"/>
    </source>
</evidence>
<dbReference type="PANTHER" id="PTHR46227">
    <property type="entry name" value="GLUTAMATE RECEPTOR-INTERACTING PROTEIN GRIP"/>
    <property type="match status" value="1"/>
</dbReference>
<dbReference type="Proteomes" id="UP001461498">
    <property type="component" value="Unassembled WGS sequence"/>
</dbReference>
<feature type="domain" description="PDZ" evidence="5">
    <location>
        <begin position="25"/>
        <end position="82"/>
    </location>
</feature>
<comment type="subcellular location">
    <subcellularLocation>
        <location evidence="1">Cytoplasm</location>
    </subcellularLocation>
</comment>
<feature type="region of interest" description="Disordered" evidence="4">
    <location>
        <begin position="132"/>
        <end position="210"/>
    </location>
</feature>
<dbReference type="PANTHER" id="PTHR46227:SF2">
    <property type="entry name" value="FI03335P"/>
    <property type="match status" value="1"/>
</dbReference>
<dbReference type="CDD" id="cd06685">
    <property type="entry name" value="PDZ7_GRIP1-2-like"/>
    <property type="match status" value="1"/>
</dbReference>
<reference evidence="6 7" key="1">
    <citation type="submission" date="2022-12" db="EMBL/GenBank/DDBJ databases">
        <title>Chromosome-level genome assembly of true bugs.</title>
        <authorList>
            <person name="Ma L."/>
            <person name="Li H."/>
        </authorList>
    </citation>
    <scope>NUCLEOTIDE SEQUENCE [LARGE SCALE GENOMIC DNA]</scope>
    <source>
        <strain evidence="6">Lab_2022b</strain>
    </source>
</reference>
<keyword evidence="3" id="KW-0677">Repeat</keyword>
<name>A0AAW1CRQ6_9HEMI</name>
<keyword evidence="2" id="KW-0963">Cytoplasm</keyword>
<gene>
    <name evidence="6" type="ORF">O3M35_001482</name>
</gene>
<dbReference type="GO" id="GO:0005737">
    <property type="term" value="C:cytoplasm"/>
    <property type="evidence" value="ECO:0007669"/>
    <property type="project" value="UniProtKB-SubCell"/>
</dbReference>
<sequence>MKLLSSLYNSIKSELNRLCYSSDNGIIISEVQWGSVAHRSGLIHVGDHLLAIDGNKVEDMGTAMRVFRKCGKEVVFHLLHSSDSQVDMGYSSPGLPSVDSAVESWDSALEPPIITNGYREETNDVGVGGYRQWRRRNGAGSGGGTNSVNSLTTQQSDDDEEEEEDDDEEDDEGEETCSSLRLSESIGDANGIHLPPQRPPPSPPCPLQTNYKTRKVTLPLHWRGSSINTNPLETLDQPPSEPCNQPSPQVSSFTTFRGPKNLETQNNVHTPSQSVFQVTLYKSMLFDDFGFSVSDGLYEKGVFVNTIKPGSPADMCGMLKQYDKIIQVNDVPTHDLDCCLTVPLMASAGKKLTLTVMRYQDRHDIAVNQWGVDDVAEEAQPDLPYKQSETL</sequence>
<dbReference type="InterPro" id="IPR036034">
    <property type="entry name" value="PDZ_sf"/>
</dbReference>
<comment type="caution">
    <text evidence="6">The sequence shown here is derived from an EMBL/GenBank/DDBJ whole genome shotgun (WGS) entry which is preliminary data.</text>
</comment>
<dbReference type="EMBL" id="JAPXFL010000010">
    <property type="protein sequence ID" value="KAK9500170.1"/>
    <property type="molecule type" value="Genomic_DNA"/>
</dbReference>
<feature type="compositionally biased region" description="Pro residues" evidence="4">
    <location>
        <begin position="196"/>
        <end position="206"/>
    </location>
</feature>
<evidence type="ECO:0000256" key="4">
    <source>
        <dbReference type="SAM" id="MobiDB-lite"/>
    </source>
</evidence>
<proteinExistence type="predicted"/>
<evidence type="ECO:0000259" key="5">
    <source>
        <dbReference type="PROSITE" id="PS50106"/>
    </source>
</evidence>
<accession>A0AAW1CRQ6</accession>
<evidence type="ECO:0000256" key="3">
    <source>
        <dbReference type="ARBA" id="ARBA00022737"/>
    </source>
</evidence>
<dbReference type="InterPro" id="IPR043545">
    <property type="entry name" value="GRIP1/2"/>
</dbReference>
<dbReference type="InterPro" id="IPR001478">
    <property type="entry name" value="PDZ"/>
</dbReference>
<evidence type="ECO:0000313" key="6">
    <source>
        <dbReference type="EMBL" id="KAK9500170.1"/>
    </source>
</evidence>
<protein>
    <recommendedName>
        <fullName evidence="5">PDZ domain-containing protein</fullName>
    </recommendedName>
</protein>
<keyword evidence="7" id="KW-1185">Reference proteome</keyword>
<feature type="domain" description="PDZ" evidence="5">
    <location>
        <begin position="277"/>
        <end position="360"/>
    </location>
</feature>
<feature type="compositionally biased region" description="Acidic residues" evidence="4">
    <location>
        <begin position="156"/>
        <end position="175"/>
    </location>
</feature>